<dbReference type="AlphaFoldDB" id="A0A494WFV7"/>
<dbReference type="PANTHER" id="PTHR11699">
    <property type="entry name" value="ALDEHYDE DEHYDROGENASE-RELATED"/>
    <property type="match status" value="1"/>
</dbReference>
<dbReference type="KEGG" id="sami:SAMIE_1033530"/>
<organism evidence="8 9">
    <name type="scientific">Sphingobium amiense</name>
    <dbReference type="NCBI Taxonomy" id="135719"/>
    <lineage>
        <taxon>Bacteria</taxon>
        <taxon>Pseudomonadati</taxon>
        <taxon>Pseudomonadota</taxon>
        <taxon>Alphaproteobacteria</taxon>
        <taxon>Sphingomonadales</taxon>
        <taxon>Sphingomonadaceae</taxon>
        <taxon>Sphingobium</taxon>
    </lineage>
</organism>
<dbReference type="PIRSF" id="PIRSF036492">
    <property type="entry name" value="ALDH"/>
    <property type="match status" value="1"/>
</dbReference>
<dbReference type="InterPro" id="IPR016162">
    <property type="entry name" value="Ald_DH_N"/>
</dbReference>
<feature type="active site" evidence="4">
    <location>
        <position position="310"/>
    </location>
</feature>
<evidence type="ECO:0000313" key="9">
    <source>
        <dbReference type="Proteomes" id="UP000279959"/>
    </source>
</evidence>
<dbReference type="RefSeq" id="WP_269472496.1">
    <property type="nucleotide sequence ID" value="NZ_AP018664.1"/>
</dbReference>
<dbReference type="InterPro" id="IPR029510">
    <property type="entry name" value="Ald_DH_CS_GLU"/>
</dbReference>
<dbReference type="FunFam" id="3.40.309.10:FF:000012">
    <property type="entry name" value="Betaine aldehyde dehydrogenase"/>
    <property type="match status" value="1"/>
</dbReference>
<evidence type="ECO:0000256" key="4">
    <source>
        <dbReference type="PIRSR" id="PIRSR036492-1"/>
    </source>
</evidence>
<evidence type="ECO:0000256" key="1">
    <source>
        <dbReference type="ARBA" id="ARBA00009986"/>
    </source>
</evidence>
<dbReference type="PROSITE" id="PS00070">
    <property type="entry name" value="ALDEHYDE_DEHYDR_CYS"/>
    <property type="match status" value="1"/>
</dbReference>
<keyword evidence="9" id="KW-1185">Reference proteome</keyword>
<evidence type="ECO:0000256" key="2">
    <source>
        <dbReference type="ARBA" id="ARBA00023002"/>
    </source>
</evidence>
<sequence>MDLAFAELATQPDYSPETRAAIARAPRIFINGRWIESTGDQTIDIWDPSTGQIIGAQVDATQVDIDRAVRAARTAFDDGRWSNLAPAARERILLRLADIIEAHAEELAELESVDNGKPLTFSRNMDLPSGLGYLRQMAGWASRAGGDCINPALHPGGLFHAYVRREPIGVVGQIVPWNFPFIMAMMKVAPALAAGCTIVLKPAEQTPLTTLRLADFLSEAGLPDGVLNIVTGRGETAGDALVRHPLVDKIAFTGSTNVGKIINRAATDTLKRVTLELGGKSPVIIMPDVDPATTAGHAAGAIFFNAGQVCVAGSRIYAHRDVFDDLLEGLSAQAKGWNVGAALAEGTQMGPLVSAEQQARVGGYIEAGRKAGASVVAGGHIAGHGNGYFVEPTVLADVSPDMSVVREEIFGPVVVAQRFDDLDQVIAAANDTELGLAASIWTKDVSAMHRLAARVKAGIVWGNCHGVIDPALPFGGFKQSGLGREGGRSGFDAYTEEKTVIVKLG</sequence>
<name>A0A494WFV7_9SPHN</name>
<reference evidence="8 9" key="1">
    <citation type="submission" date="2018-05" db="EMBL/GenBank/DDBJ databases">
        <title>Complete Genome Sequence of the Nonylphenol-Degrading Bacterium Sphingobium amiense DSM 16289T.</title>
        <authorList>
            <person name="Ootsuka M."/>
            <person name="Nishizawa T."/>
            <person name="Ohta H."/>
        </authorList>
    </citation>
    <scope>NUCLEOTIDE SEQUENCE [LARGE SCALE GENOMIC DNA]</scope>
    <source>
        <strain evidence="8 9">DSM 16289</strain>
    </source>
</reference>
<evidence type="ECO:0000256" key="5">
    <source>
        <dbReference type="PROSITE-ProRule" id="PRU10007"/>
    </source>
</evidence>
<evidence type="ECO:0000313" key="8">
    <source>
        <dbReference type="EMBL" id="BBD99852.1"/>
    </source>
</evidence>
<feature type="domain" description="Aldehyde dehydrogenase" evidence="7">
    <location>
        <begin position="34"/>
        <end position="500"/>
    </location>
</feature>
<keyword evidence="2 3" id="KW-0560">Oxidoreductase</keyword>
<dbReference type="InterPro" id="IPR016160">
    <property type="entry name" value="Ald_DH_CS_CYS"/>
</dbReference>
<dbReference type="FunFam" id="3.40.605.10:FF:000007">
    <property type="entry name" value="NAD/NADP-dependent betaine aldehyde dehydrogenase"/>
    <property type="match status" value="1"/>
</dbReference>
<gene>
    <name evidence="8" type="ORF">SAMIE_1033530</name>
</gene>
<dbReference type="PROSITE" id="PS00687">
    <property type="entry name" value="ALDEHYDE_DEHYDR_GLU"/>
    <property type="match status" value="1"/>
</dbReference>
<dbReference type="InterPro" id="IPR012394">
    <property type="entry name" value="Aldehyde_DH_NAD(P)"/>
</dbReference>
<evidence type="ECO:0000256" key="6">
    <source>
        <dbReference type="RuleBase" id="RU003345"/>
    </source>
</evidence>
<dbReference type="EMBL" id="AP018664">
    <property type="protein sequence ID" value="BBD99852.1"/>
    <property type="molecule type" value="Genomic_DNA"/>
</dbReference>
<proteinExistence type="inferred from homology"/>
<protein>
    <recommendedName>
        <fullName evidence="3">Aldehyde dehydrogenase</fullName>
    </recommendedName>
</protein>
<dbReference type="GO" id="GO:0016620">
    <property type="term" value="F:oxidoreductase activity, acting on the aldehyde or oxo group of donors, NAD or NADP as acceptor"/>
    <property type="evidence" value="ECO:0007669"/>
    <property type="project" value="InterPro"/>
</dbReference>
<evidence type="ECO:0000259" key="7">
    <source>
        <dbReference type="Pfam" id="PF00171"/>
    </source>
</evidence>
<dbReference type="GO" id="GO:0006081">
    <property type="term" value="P:aldehyde metabolic process"/>
    <property type="evidence" value="ECO:0007669"/>
    <property type="project" value="InterPro"/>
</dbReference>
<dbReference type="Proteomes" id="UP000279959">
    <property type="component" value="Chromosome"/>
</dbReference>
<dbReference type="Gene3D" id="3.40.309.10">
    <property type="entry name" value="Aldehyde Dehydrogenase, Chain A, domain 2"/>
    <property type="match status" value="1"/>
</dbReference>
<dbReference type="InterPro" id="IPR016161">
    <property type="entry name" value="Ald_DH/histidinol_DH"/>
</dbReference>
<accession>A0A494WFV7</accession>
<comment type="similarity">
    <text evidence="1 3 6">Belongs to the aldehyde dehydrogenase family.</text>
</comment>
<dbReference type="Gene3D" id="3.40.605.10">
    <property type="entry name" value="Aldehyde Dehydrogenase, Chain A, domain 1"/>
    <property type="match status" value="1"/>
</dbReference>
<dbReference type="SUPFAM" id="SSF53720">
    <property type="entry name" value="ALDH-like"/>
    <property type="match status" value="1"/>
</dbReference>
<evidence type="ECO:0000256" key="3">
    <source>
        <dbReference type="PIRNR" id="PIRNR036492"/>
    </source>
</evidence>
<dbReference type="InterPro" id="IPR015590">
    <property type="entry name" value="Aldehyde_DH_dom"/>
</dbReference>
<feature type="active site" evidence="4 5">
    <location>
        <position position="276"/>
    </location>
</feature>
<dbReference type="Pfam" id="PF00171">
    <property type="entry name" value="Aldedh"/>
    <property type="match status" value="1"/>
</dbReference>
<dbReference type="InterPro" id="IPR016163">
    <property type="entry name" value="Ald_DH_C"/>
</dbReference>